<gene>
    <name evidence="2" type="ORF">BA70_05475</name>
</gene>
<keyword evidence="3" id="KW-1185">Reference proteome</keyword>
<feature type="transmembrane region" description="Helical" evidence="1">
    <location>
        <begin position="115"/>
        <end position="133"/>
    </location>
</feature>
<evidence type="ECO:0000256" key="1">
    <source>
        <dbReference type="SAM" id="Phobius"/>
    </source>
</evidence>
<keyword evidence="1" id="KW-0472">Membrane</keyword>
<dbReference type="Pfam" id="PF14184">
    <property type="entry name" value="YrvL"/>
    <property type="match status" value="1"/>
</dbReference>
<dbReference type="RefSeq" id="WP_034323054.1">
    <property type="nucleotide sequence ID" value="NZ_JOTP01000016.1"/>
</dbReference>
<protein>
    <recommendedName>
        <fullName evidence="4">Integral inner membrane protein</fullName>
    </recommendedName>
</protein>
<dbReference type="AlphaFoldDB" id="A0A081L979"/>
<organism evidence="2 3">
    <name type="scientific">Bacillus zhangzhouensis</name>
    <dbReference type="NCBI Taxonomy" id="1178540"/>
    <lineage>
        <taxon>Bacteria</taxon>
        <taxon>Bacillati</taxon>
        <taxon>Bacillota</taxon>
        <taxon>Bacilli</taxon>
        <taxon>Bacillales</taxon>
        <taxon>Bacillaceae</taxon>
        <taxon>Bacillus</taxon>
    </lineage>
</organism>
<evidence type="ECO:0008006" key="4">
    <source>
        <dbReference type="Google" id="ProtNLM"/>
    </source>
</evidence>
<evidence type="ECO:0000313" key="3">
    <source>
        <dbReference type="Proteomes" id="UP000028091"/>
    </source>
</evidence>
<reference evidence="2 3" key="1">
    <citation type="submission" date="2012-09" db="EMBL/GenBank/DDBJ databases">
        <title>Genome Sequence of Bacillus sp. DW5-4.</title>
        <authorList>
            <person name="Lai Q."/>
            <person name="Liu Y."/>
            <person name="Shao Z."/>
        </authorList>
    </citation>
    <scope>NUCLEOTIDE SEQUENCE [LARGE SCALE GENOMIC DNA]</scope>
    <source>
        <strain evidence="2 3">DW5-4</strain>
    </source>
</reference>
<comment type="caution">
    <text evidence="2">The sequence shown here is derived from an EMBL/GenBank/DDBJ whole genome shotgun (WGS) entry which is preliminary data.</text>
</comment>
<dbReference type="EMBL" id="JOTP01000016">
    <property type="protein sequence ID" value="KEP25805.1"/>
    <property type="molecule type" value="Genomic_DNA"/>
</dbReference>
<feature type="transmembrane region" description="Helical" evidence="1">
    <location>
        <begin position="12"/>
        <end position="33"/>
    </location>
</feature>
<dbReference type="InterPro" id="IPR025912">
    <property type="entry name" value="YrvL"/>
</dbReference>
<accession>A0A081L979</accession>
<name>A0A081L979_9BACI</name>
<dbReference type="Proteomes" id="UP000028091">
    <property type="component" value="Unassembled WGS sequence"/>
</dbReference>
<dbReference type="OrthoDB" id="2865813at2"/>
<feature type="transmembrane region" description="Helical" evidence="1">
    <location>
        <begin position="39"/>
        <end position="60"/>
    </location>
</feature>
<dbReference type="eggNOG" id="ENOG5030CKY">
    <property type="taxonomic scope" value="Bacteria"/>
</dbReference>
<sequence length="140" mass="16455">MQQSVHAFWQGLKWLMALSAICYIFLLFCVLFFHLTGAFYQSILSLLLFMGIYVVLGISFEHLEHVLMRFVRKCRSKKRSIVFYAILFHLLFIWGAVYVSDELVDGILLTTSEEILFALSLWLFHFLFDYATFPFDKEAS</sequence>
<feature type="transmembrane region" description="Helical" evidence="1">
    <location>
        <begin position="81"/>
        <end position="100"/>
    </location>
</feature>
<keyword evidence="1" id="KW-1133">Transmembrane helix</keyword>
<proteinExistence type="predicted"/>
<keyword evidence="1" id="KW-0812">Transmembrane</keyword>
<evidence type="ECO:0000313" key="2">
    <source>
        <dbReference type="EMBL" id="KEP25805.1"/>
    </source>
</evidence>